<gene>
    <name evidence="1" type="ORF">Zmor_001154</name>
</gene>
<name>A0AA38J6I3_9CUCU</name>
<accession>A0AA38J6I3</accession>
<dbReference type="InterPro" id="IPR011011">
    <property type="entry name" value="Znf_FYVE_PHD"/>
</dbReference>
<dbReference type="Gene3D" id="3.30.40.10">
    <property type="entry name" value="Zinc/RING finger domain, C3HC4 (zinc finger)"/>
    <property type="match status" value="1"/>
</dbReference>
<keyword evidence="2" id="KW-1185">Reference proteome</keyword>
<dbReference type="Proteomes" id="UP001168821">
    <property type="component" value="Unassembled WGS sequence"/>
</dbReference>
<evidence type="ECO:0008006" key="3">
    <source>
        <dbReference type="Google" id="ProtNLM"/>
    </source>
</evidence>
<dbReference type="AlphaFoldDB" id="A0AA38J6I3"/>
<comment type="caution">
    <text evidence="1">The sequence shown here is derived from an EMBL/GenBank/DDBJ whole genome shotgun (WGS) entry which is preliminary data.</text>
</comment>
<evidence type="ECO:0000313" key="1">
    <source>
        <dbReference type="EMBL" id="KAJ3665667.1"/>
    </source>
</evidence>
<protein>
    <recommendedName>
        <fullName evidence="3">PHD-type domain-containing protein</fullName>
    </recommendedName>
</protein>
<evidence type="ECO:0000313" key="2">
    <source>
        <dbReference type="Proteomes" id="UP001168821"/>
    </source>
</evidence>
<dbReference type="SUPFAM" id="SSF57903">
    <property type="entry name" value="FYVE/PHD zinc finger"/>
    <property type="match status" value="1"/>
</dbReference>
<organism evidence="1 2">
    <name type="scientific">Zophobas morio</name>
    <dbReference type="NCBI Taxonomy" id="2755281"/>
    <lineage>
        <taxon>Eukaryota</taxon>
        <taxon>Metazoa</taxon>
        <taxon>Ecdysozoa</taxon>
        <taxon>Arthropoda</taxon>
        <taxon>Hexapoda</taxon>
        <taxon>Insecta</taxon>
        <taxon>Pterygota</taxon>
        <taxon>Neoptera</taxon>
        <taxon>Endopterygota</taxon>
        <taxon>Coleoptera</taxon>
        <taxon>Polyphaga</taxon>
        <taxon>Cucujiformia</taxon>
        <taxon>Tenebrionidae</taxon>
        <taxon>Zophobas</taxon>
    </lineage>
</organism>
<proteinExistence type="predicted"/>
<reference evidence="1" key="1">
    <citation type="journal article" date="2023" name="G3 (Bethesda)">
        <title>Whole genome assemblies of Zophobas morio and Tenebrio molitor.</title>
        <authorList>
            <person name="Kaur S."/>
            <person name="Stinson S.A."/>
            <person name="diCenzo G.C."/>
        </authorList>
    </citation>
    <scope>NUCLEOTIDE SEQUENCE</scope>
    <source>
        <strain evidence="1">QUZm001</strain>
    </source>
</reference>
<dbReference type="EMBL" id="JALNTZ010000001">
    <property type="protein sequence ID" value="KAJ3665667.1"/>
    <property type="molecule type" value="Genomic_DNA"/>
</dbReference>
<dbReference type="InterPro" id="IPR013083">
    <property type="entry name" value="Znf_RING/FYVE/PHD"/>
</dbReference>
<sequence length="246" mass="28092">MSNKCACCNKTSESHRLVRCCVCKKPFNIDCVGLSTVEARKLHSNEGLSWSCTKCRDLGNDIISLKSVIVSLQDEIVKFKETVTPSKLSNLLNIERTVAEFQEREKRKNNIMIYGVKEGIKISKKEQEIKDVDLVTQVFTSLQITHNDIKPVRCGKYDANIPLCRPIKVNLPSSDDVITLLKNTSKLREMDNYKHIRFSSDRTQMQTELYKEMKQELESRISKGETDISIKYVRGVPTIVKTNSVN</sequence>